<name>A0A161LVG6_9BACT</name>
<dbReference type="AlphaFoldDB" id="A0A161LVG6"/>
<comment type="caution">
    <text evidence="4">The sequence shown here is derived from an EMBL/GenBank/DDBJ whole genome shotgun (WGS) entry which is preliminary data.</text>
</comment>
<dbReference type="Gene3D" id="3.90.550.10">
    <property type="entry name" value="Spore Coat Polysaccharide Biosynthesis Protein SpsA, Chain A"/>
    <property type="match status" value="1"/>
</dbReference>
<dbReference type="SUPFAM" id="SSF53448">
    <property type="entry name" value="Nucleotide-diphospho-sugar transferases"/>
    <property type="match status" value="1"/>
</dbReference>
<keyword evidence="2" id="KW-1133">Transmembrane helix</keyword>
<reference evidence="5" key="1">
    <citation type="submission" date="2016-04" db="EMBL/GenBank/DDBJ databases">
        <title>Draft genome sequence of Paludibacter jiangxiensis strain NM7.</title>
        <authorList>
            <person name="Qiu Y."/>
            <person name="Matsuura N."/>
            <person name="Ohashi A."/>
            <person name="Tourlousse M.D."/>
            <person name="Sekiguchi Y."/>
        </authorList>
    </citation>
    <scope>NUCLEOTIDE SEQUENCE [LARGE SCALE GENOMIC DNA]</scope>
    <source>
        <strain evidence="5">NM7</strain>
    </source>
</reference>
<gene>
    <name evidence="4" type="ORF">PJIAN_3576</name>
</gene>
<evidence type="ECO:0000313" key="4">
    <source>
        <dbReference type="EMBL" id="GAT63259.1"/>
    </source>
</evidence>
<dbReference type="GO" id="GO:0016740">
    <property type="term" value="F:transferase activity"/>
    <property type="evidence" value="ECO:0007669"/>
    <property type="project" value="UniProtKB-KW"/>
</dbReference>
<organism evidence="4 5">
    <name type="scientific">Paludibacter jiangxiensis</name>
    <dbReference type="NCBI Taxonomy" id="681398"/>
    <lineage>
        <taxon>Bacteria</taxon>
        <taxon>Pseudomonadati</taxon>
        <taxon>Bacteroidota</taxon>
        <taxon>Bacteroidia</taxon>
        <taxon>Bacteroidales</taxon>
        <taxon>Paludibacteraceae</taxon>
        <taxon>Paludibacter</taxon>
    </lineage>
</organism>
<evidence type="ECO:0000256" key="2">
    <source>
        <dbReference type="SAM" id="Phobius"/>
    </source>
</evidence>
<dbReference type="InterPro" id="IPR029044">
    <property type="entry name" value="Nucleotide-diphossugar_trans"/>
</dbReference>
<dbReference type="CDD" id="cd02511">
    <property type="entry name" value="Beta4Glucosyltransferase"/>
    <property type="match status" value="1"/>
</dbReference>
<keyword evidence="2" id="KW-0812">Transmembrane</keyword>
<sequence>MTSKIAVTVIVPVKNEEVNLPGCLDKLDGFEQLIVIDSGSTDRTPEIAKEYGAEYVNFQWNGQFPKKRNWALRNLKIRNEWVLFVDADEYLTPEFIEELKVKIQDPTKNGYWVVFKNYFMGKQLNHGYEFKKLPLIRKGKGEYEKIDEDSWSHLDMEVHEHPIVEGETGQFQEAILHNDYKGLEHYIARHNAYSTWEARRFLHLEKEGFSKMTFHQKIKYNLMKTPFLPVIYFFGAYILMRGFMDGRAGFYIALYKAHYFFQIKTKIEEFRKTK</sequence>
<dbReference type="PANTHER" id="PTHR43630:SF2">
    <property type="entry name" value="GLYCOSYLTRANSFERASE"/>
    <property type="match status" value="1"/>
</dbReference>
<dbReference type="STRING" id="681398.PJIAN_3576"/>
<keyword evidence="5" id="KW-1185">Reference proteome</keyword>
<proteinExistence type="inferred from homology"/>
<dbReference type="EMBL" id="BDCR01000003">
    <property type="protein sequence ID" value="GAT63259.1"/>
    <property type="molecule type" value="Genomic_DNA"/>
</dbReference>
<accession>A0A161LVG6</accession>
<evidence type="ECO:0000256" key="1">
    <source>
        <dbReference type="ARBA" id="ARBA00038494"/>
    </source>
</evidence>
<dbReference type="PANTHER" id="PTHR43630">
    <property type="entry name" value="POLY-BETA-1,6-N-ACETYL-D-GLUCOSAMINE SYNTHASE"/>
    <property type="match status" value="1"/>
</dbReference>
<keyword evidence="4" id="KW-0808">Transferase</keyword>
<comment type="similarity">
    <text evidence="1">Belongs to the glycosyltransferase 2 family. WaaE/KdtX subfamily.</text>
</comment>
<dbReference type="InterPro" id="IPR001173">
    <property type="entry name" value="Glyco_trans_2-like"/>
</dbReference>
<feature type="transmembrane region" description="Helical" evidence="2">
    <location>
        <begin position="221"/>
        <end position="240"/>
    </location>
</feature>
<feature type="domain" description="Glycosyltransferase 2-like" evidence="3">
    <location>
        <begin position="8"/>
        <end position="130"/>
    </location>
</feature>
<evidence type="ECO:0000259" key="3">
    <source>
        <dbReference type="Pfam" id="PF00535"/>
    </source>
</evidence>
<reference evidence="5" key="2">
    <citation type="journal article" date="2017" name="Genome Announc.">
        <title>Draft genome sequence of Paludibacter jiangxiensis NM7(T), a propionate-producing fermentative bacterium.</title>
        <authorList>
            <person name="Qiu Y.-L."/>
            <person name="Tourlousse D.M."/>
            <person name="Matsuura N."/>
            <person name="Ohashi A."/>
            <person name="Sekiguchi Y."/>
        </authorList>
    </citation>
    <scope>NUCLEOTIDE SEQUENCE [LARGE SCALE GENOMIC DNA]</scope>
    <source>
        <strain evidence="5">NM7</strain>
    </source>
</reference>
<keyword evidence="2" id="KW-0472">Membrane</keyword>
<dbReference type="Proteomes" id="UP000076586">
    <property type="component" value="Unassembled WGS sequence"/>
</dbReference>
<dbReference type="Pfam" id="PF00535">
    <property type="entry name" value="Glycos_transf_2"/>
    <property type="match status" value="1"/>
</dbReference>
<protein>
    <submittedName>
        <fullName evidence="4">Glycosyltransferase</fullName>
    </submittedName>
</protein>
<dbReference type="OrthoDB" id="9815923at2"/>
<evidence type="ECO:0000313" key="5">
    <source>
        <dbReference type="Proteomes" id="UP000076586"/>
    </source>
</evidence>